<reference evidence="1 2" key="1">
    <citation type="submission" date="2015-03" db="EMBL/GenBank/DDBJ databases">
        <title>Draft genome sequences of two protease-producing strains of Arsukibacterium isolated from two cold and alkaline environments.</title>
        <authorList>
            <person name="Lylloff J.E."/>
            <person name="Skov L.B."/>
            <person name="Jepsen M."/>
            <person name="Hallin P.F."/>
            <person name="Sorensen S.J."/>
            <person name="Stougaard P."/>
            <person name="Glaring M.A."/>
        </authorList>
    </citation>
    <scope>NUCLEOTIDE SEQUENCE [LARGE SCALE GENOMIC DNA]</scope>
    <source>
        <strain evidence="1 2">GCM72</strain>
    </source>
</reference>
<dbReference type="EMBL" id="LAHO01000017">
    <property type="protein sequence ID" value="KKO44377.1"/>
    <property type="molecule type" value="Genomic_DNA"/>
</dbReference>
<organism evidence="1 2">
    <name type="scientific">Arsukibacterium ikkense</name>
    <dbReference type="NCBI Taxonomy" id="336831"/>
    <lineage>
        <taxon>Bacteria</taxon>
        <taxon>Pseudomonadati</taxon>
        <taxon>Pseudomonadota</taxon>
        <taxon>Gammaproteobacteria</taxon>
        <taxon>Chromatiales</taxon>
        <taxon>Chromatiaceae</taxon>
        <taxon>Arsukibacterium</taxon>
    </lineage>
</organism>
<dbReference type="AlphaFoldDB" id="A0A0M2V0J3"/>
<keyword evidence="2" id="KW-1185">Reference proteome</keyword>
<protein>
    <submittedName>
        <fullName evidence="1">Uncharacterized protein</fullName>
    </submittedName>
</protein>
<dbReference type="STRING" id="336831.WG68_16305"/>
<comment type="caution">
    <text evidence="1">The sequence shown here is derived from an EMBL/GenBank/DDBJ whole genome shotgun (WGS) entry which is preliminary data.</text>
</comment>
<dbReference type="Proteomes" id="UP000034228">
    <property type="component" value="Unassembled WGS sequence"/>
</dbReference>
<name>A0A0M2V0J3_9GAMM</name>
<evidence type="ECO:0000313" key="1">
    <source>
        <dbReference type="EMBL" id="KKO44377.1"/>
    </source>
</evidence>
<sequence length="65" mass="7548">MHFLHHALALQLLYSEQLHFLTEDDPLYIAADKMVTIAQLARKLFTEYYVDQQENKITIGTVSIP</sequence>
<accession>A0A0M2V0J3</accession>
<gene>
    <name evidence="1" type="ORF">WG68_16305</name>
</gene>
<proteinExistence type="predicted"/>
<evidence type="ECO:0000313" key="2">
    <source>
        <dbReference type="Proteomes" id="UP000034228"/>
    </source>
</evidence>